<evidence type="ECO:0000313" key="2">
    <source>
        <dbReference type="EMBL" id="MDC8786093.1"/>
    </source>
</evidence>
<proteinExistence type="predicted"/>
<dbReference type="Pfam" id="PF13503">
    <property type="entry name" value="DUF4123"/>
    <property type="match status" value="1"/>
</dbReference>
<feature type="domain" description="DUF4123" evidence="1">
    <location>
        <begin position="6"/>
        <end position="98"/>
    </location>
</feature>
<gene>
    <name evidence="2" type="ORF">PRZ01_12915</name>
</gene>
<dbReference type="InterPro" id="IPR025391">
    <property type="entry name" value="DUF4123"/>
</dbReference>
<protein>
    <submittedName>
        <fullName evidence="2">DUF4123 domain-containing protein</fullName>
    </submittedName>
</protein>
<accession>A0ABT5KT28</accession>
<keyword evidence="3" id="KW-1185">Reference proteome</keyword>
<dbReference type="EMBL" id="JAQQXS010000011">
    <property type="protein sequence ID" value="MDC8786093.1"/>
    <property type="molecule type" value="Genomic_DNA"/>
</dbReference>
<organism evidence="2 3">
    <name type="scientific">Roseateles koreensis</name>
    <dbReference type="NCBI Taxonomy" id="2987526"/>
    <lineage>
        <taxon>Bacteria</taxon>
        <taxon>Pseudomonadati</taxon>
        <taxon>Pseudomonadota</taxon>
        <taxon>Betaproteobacteria</taxon>
        <taxon>Burkholderiales</taxon>
        <taxon>Sphaerotilaceae</taxon>
        <taxon>Roseateles</taxon>
    </lineage>
</organism>
<comment type="caution">
    <text evidence="2">The sequence shown here is derived from an EMBL/GenBank/DDBJ whole genome shotgun (WGS) entry which is preliminary data.</text>
</comment>
<sequence length="337" mass="37337">MGLESLLAPAGQGQARCIWDENTTAAQLSALPWLVELKTEQQIEQSWQLANDAPAITWVCSSLGFDALHRALSARMEMKMDDGSAWLIRLADPRIVDELNAWRLQRIDERGKAARSDRSRIASEEQKYAKEQSALTSQIKTAEQDPARLAAQKHLQAAEQEAVTQRSQLAMLSRSDWLDAERLGAALKNSRAADTALAQAKTDFAKADDPRLKLEARKANLPGQGLADKLDAYDAELLLDIEALRAYQKQNPKESLRPHYANLMAVYSAQFDKRLGILAREPEVLAIFDNYVHDSLAALGKDETLPSDPRVIYVGGDAEIDYAMTEPKPSPTQAQMA</sequence>
<dbReference type="Proteomes" id="UP001219862">
    <property type="component" value="Unassembled WGS sequence"/>
</dbReference>
<name>A0ABT5KT28_9BURK</name>
<reference evidence="2 3" key="1">
    <citation type="submission" date="2022-10" db="EMBL/GenBank/DDBJ databases">
        <title>paucibacter sp. hw8 Genome sequencing.</title>
        <authorList>
            <person name="Park S."/>
        </authorList>
    </citation>
    <scope>NUCLEOTIDE SEQUENCE [LARGE SCALE GENOMIC DNA]</scope>
    <source>
        <strain evidence="3">hw8</strain>
    </source>
</reference>
<evidence type="ECO:0000313" key="3">
    <source>
        <dbReference type="Proteomes" id="UP001219862"/>
    </source>
</evidence>
<dbReference type="RefSeq" id="WP_273597208.1">
    <property type="nucleotide sequence ID" value="NZ_JAQQXS010000011.1"/>
</dbReference>
<evidence type="ECO:0000259" key="1">
    <source>
        <dbReference type="Pfam" id="PF13503"/>
    </source>
</evidence>